<dbReference type="GO" id="GO:0005741">
    <property type="term" value="C:mitochondrial outer membrane"/>
    <property type="evidence" value="ECO:0007669"/>
    <property type="project" value="TreeGrafter"/>
</dbReference>
<evidence type="ECO:0000256" key="1">
    <source>
        <dbReference type="SAM" id="MobiDB-lite"/>
    </source>
</evidence>
<dbReference type="PANTHER" id="PTHR21530:SF7">
    <property type="entry name" value="TRAB DOMAIN-CONTAINING PROTEIN"/>
    <property type="match status" value="1"/>
</dbReference>
<feature type="compositionally biased region" description="Polar residues" evidence="1">
    <location>
        <begin position="47"/>
        <end position="57"/>
    </location>
</feature>
<evidence type="ECO:0000313" key="3">
    <source>
        <dbReference type="Proteomes" id="UP000634136"/>
    </source>
</evidence>
<feature type="region of interest" description="Disordered" evidence="1">
    <location>
        <begin position="47"/>
        <end position="66"/>
    </location>
</feature>
<keyword evidence="3" id="KW-1185">Reference proteome</keyword>
<organism evidence="2 3">
    <name type="scientific">Senna tora</name>
    <dbReference type="NCBI Taxonomy" id="362788"/>
    <lineage>
        <taxon>Eukaryota</taxon>
        <taxon>Viridiplantae</taxon>
        <taxon>Streptophyta</taxon>
        <taxon>Embryophyta</taxon>
        <taxon>Tracheophyta</taxon>
        <taxon>Spermatophyta</taxon>
        <taxon>Magnoliopsida</taxon>
        <taxon>eudicotyledons</taxon>
        <taxon>Gunneridae</taxon>
        <taxon>Pentapetalae</taxon>
        <taxon>rosids</taxon>
        <taxon>fabids</taxon>
        <taxon>Fabales</taxon>
        <taxon>Fabaceae</taxon>
        <taxon>Caesalpinioideae</taxon>
        <taxon>Cassia clade</taxon>
        <taxon>Senna</taxon>
    </lineage>
</organism>
<dbReference type="PANTHER" id="PTHR21530">
    <property type="entry name" value="PHEROMONE SHUTDOWN PROTEIN"/>
    <property type="match status" value="1"/>
</dbReference>
<dbReference type="CDD" id="cd14726">
    <property type="entry name" value="TraB_PrgY-like"/>
    <property type="match status" value="1"/>
</dbReference>
<dbReference type="InterPro" id="IPR046345">
    <property type="entry name" value="TraB_PrgY-like"/>
</dbReference>
<comment type="caution">
    <text evidence="2">The sequence shown here is derived from an EMBL/GenBank/DDBJ whole genome shotgun (WGS) entry which is preliminary data.</text>
</comment>
<dbReference type="OrthoDB" id="48306at2759"/>
<dbReference type="Pfam" id="PF01963">
    <property type="entry name" value="TraB_PrgY_gumN"/>
    <property type="match status" value="1"/>
</dbReference>
<proteinExistence type="predicted"/>
<dbReference type="AlphaFoldDB" id="A0A834SYH8"/>
<dbReference type="Proteomes" id="UP000634136">
    <property type="component" value="Unassembled WGS sequence"/>
</dbReference>
<dbReference type="InterPro" id="IPR002816">
    <property type="entry name" value="TraB/PrgY/GumN_fam"/>
</dbReference>
<gene>
    <name evidence="2" type="ORF">G2W53_032236</name>
</gene>
<dbReference type="EMBL" id="JAAIUW010000010">
    <property type="protein sequence ID" value="KAF7811260.1"/>
    <property type="molecule type" value="Genomic_DNA"/>
</dbReference>
<evidence type="ECO:0000313" key="2">
    <source>
        <dbReference type="EMBL" id="KAF7811260.1"/>
    </source>
</evidence>
<sequence length="356" mass="40333">MSRFLKSARLWRSTSSLIENQNHCHPSLSSATTSTIFFLTTRCSTTPDSKTLNNDPSSADFRNDGEGTDQAAEWVKRHEMARKMVKNLEILTCASSAKGGVCDVYVVGTVHISQKSCTQVQEIIKFLKPEVVFLELCSSRRGVLTKKTLKKPTVEEMVKNLRKQPNLLGATVSEELKVIPGSEFRVAHEEAIKYGGRVVFGDRPIKITLERAWRKMTLRQIIKLFRSPSKSSLNLKELMSLDLKELLEKLEFDNDFETSLRQEMSERCPSLMETIVHERDQYMSHALLTLARKSSSVVAVVGKGHLEGIKKHWLRPVMWEDLVKIPPKKEILPGVSLTSIVFFVREFGTLATRVNL</sequence>
<accession>A0A834SYH8</accession>
<protein>
    <submittedName>
        <fullName evidence="2">TraB domain-containing protein</fullName>
    </submittedName>
</protein>
<reference evidence="2" key="1">
    <citation type="submission" date="2020-09" db="EMBL/GenBank/DDBJ databases">
        <title>Genome-Enabled Discovery of Anthraquinone Biosynthesis in Senna tora.</title>
        <authorList>
            <person name="Kang S.-H."/>
            <person name="Pandey R.P."/>
            <person name="Lee C.-M."/>
            <person name="Sim J.-S."/>
            <person name="Jeong J.-T."/>
            <person name="Choi B.-S."/>
            <person name="Jung M."/>
            <person name="Ginzburg D."/>
            <person name="Zhao K."/>
            <person name="Won S.Y."/>
            <person name="Oh T.-J."/>
            <person name="Yu Y."/>
            <person name="Kim N.-H."/>
            <person name="Lee O.R."/>
            <person name="Lee T.-H."/>
            <person name="Bashyal P."/>
            <person name="Kim T.-S."/>
            <person name="Lee W.-H."/>
            <person name="Kawkins C."/>
            <person name="Kim C.-K."/>
            <person name="Kim J.S."/>
            <person name="Ahn B.O."/>
            <person name="Rhee S.Y."/>
            <person name="Sohng J.K."/>
        </authorList>
    </citation>
    <scope>NUCLEOTIDE SEQUENCE</scope>
    <source>
        <tissue evidence="2">Leaf</tissue>
    </source>
</reference>
<name>A0A834SYH8_9FABA</name>